<evidence type="ECO:0000313" key="2">
    <source>
        <dbReference type="EMBL" id="VVC97991.1"/>
    </source>
</evidence>
<dbReference type="AlphaFoldDB" id="A0A5E4QJW4"/>
<keyword evidence="3" id="KW-1185">Reference proteome</keyword>
<reference evidence="2 3" key="1">
    <citation type="submission" date="2017-07" db="EMBL/GenBank/DDBJ databases">
        <authorList>
            <person name="Talla V."/>
            <person name="Backstrom N."/>
        </authorList>
    </citation>
    <scope>NUCLEOTIDE SEQUENCE [LARGE SCALE GENOMIC DNA]</scope>
</reference>
<proteinExistence type="predicted"/>
<accession>A0A5E4QJW4</accession>
<dbReference type="EMBL" id="FZQP02003334">
    <property type="protein sequence ID" value="VVC97991.1"/>
    <property type="molecule type" value="Genomic_DNA"/>
</dbReference>
<organism evidence="2 3">
    <name type="scientific">Leptidea sinapis</name>
    <dbReference type="NCBI Taxonomy" id="189913"/>
    <lineage>
        <taxon>Eukaryota</taxon>
        <taxon>Metazoa</taxon>
        <taxon>Ecdysozoa</taxon>
        <taxon>Arthropoda</taxon>
        <taxon>Hexapoda</taxon>
        <taxon>Insecta</taxon>
        <taxon>Pterygota</taxon>
        <taxon>Neoptera</taxon>
        <taxon>Endopterygota</taxon>
        <taxon>Lepidoptera</taxon>
        <taxon>Glossata</taxon>
        <taxon>Ditrysia</taxon>
        <taxon>Papilionoidea</taxon>
        <taxon>Pieridae</taxon>
        <taxon>Dismorphiinae</taxon>
        <taxon>Leptidea</taxon>
    </lineage>
</organism>
<feature type="signal peptide" evidence="1">
    <location>
        <begin position="1"/>
        <end position="16"/>
    </location>
</feature>
<name>A0A5E4QJW4_9NEOP</name>
<evidence type="ECO:0000256" key="1">
    <source>
        <dbReference type="SAM" id="SignalP"/>
    </source>
</evidence>
<gene>
    <name evidence="2" type="ORF">LSINAPIS_LOCUS9154</name>
</gene>
<keyword evidence="1" id="KW-0732">Signal</keyword>
<protein>
    <submittedName>
        <fullName evidence="2">Uncharacterized protein</fullName>
    </submittedName>
</protein>
<evidence type="ECO:0000313" key="3">
    <source>
        <dbReference type="Proteomes" id="UP000324832"/>
    </source>
</evidence>
<sequence>MLPILFLILPFYGIYCEPETVRDNFDYFSYGNEENLLKSLELNAPKDDIVLRPQEVKNWPQQSLNVGQITAVSINSLGQPYVQRIKCLSKLRQGTNY</sequence>
<feature type="chain" id="PRO_5023122410" evidence="1">
    <location>
        <begin position="17"/>
        <end position="97"/>
    </location>
</feature>
<dbReference type="Proteomes" id="UP000324832">
    <property type="component" value="Unassembled WGS sequence"/>
</dbReference>